<evidence type="ECO:0000313" key="1">
    <source>
        <dbReference type="EMBL" id="KAG7174137.1"/>
    </source>
</evidence>
<gene>
    <name evidence="1" type="ORF">Hamer_G025905</name>
</gene>
<accession>A0A8J5TKT7</accession>
<sequence>MDIVKAAIKASQHQLTTYAEANNRGLYFRSDKSTVPKVNNNSKMKQVLGSDMCSQLLFIHAFTGCDTTSRIFSVGKQSAF</sequence>
<proteinExistence type="predicted"/>
<dbReference type="AlphaFoldDB" id="A0A8J5TKT7"/>
<dbReference type="Proteomes" id="UP000747542">
    <property type="component" value="Unassembled WGS sequence"/>
</dbReference>
<organism evidence="1 2">
    <name type="scientific">Homarus americanus</name>
    <name type="common">American lobster</name>
    <dbReference type="NCBI Taxonomy" id="6706"/>
    <lineage>
        <taxon>Eukaryota</taxon>
        <taxon>Metazoa</taxon>
        <taxon>Ecdysozoa</taxon>
        <taxon>Arthropoda</taxon>
        <taxon>Crustacea</taxon>
        <taxon>Multicrustacea</taxon>
        <taxon>Malacostraca</taxon>
        <taxon>Eumalacostraca</taxon>
        <taxon>Eucarida</taxon>
        <taxon>Decapoda</taxon>
        <taxon>Pleocyemata</taxon>
        <taxon>Astacidea</taxon>
        <taxon>Nephropoidea</taxon>
        <taxon>Nephropidae</taxon>
        <taxon>Homarus</taxon>
    </lineage>
</organism>
<name>A0A8J5TKT7_HOMAM</name>
<keyword evidence="2" id="KW-1185">Reference proteome</keyword>
<reference evidence="1" key="1">
    <citation type="journal article" date="2021" name="Sci. Adv.">
        <title>The American lobster genome reveals insights on longevity, neural, and immune adaptations.</title>
        <authorList>
            <person name="Polinski J.M."/>
            <person name="Zimin A.V."/>
            <person name="Clark K.F."/>
            <person name="Kohn A.B."/>
            <person name="Sadowski N."/>
            <person name="Timp W."/>
            <person name="Ptitsyn A."/>
            <person name="Khanna P."/>
            <person name="Romanova D.Y."/>
            <person name="Williams P."/>
            <person name="Greenwood S.J."/>
            <person name="Moroz L.L."/>
            <person name="Walt D.R."/>
            <person name="Bodnar A.G."/>
        </authorList>
    </citation>
    <scope>NUCLEOTIDE SEQUENCE</scope>
    <source>
        <strain evidence="1">GMGI-L3</strain>
    </source>
</reference>
<comment type="caution">
    <text evidence="1">The sequence shown here is derived from an EMBL/GenBank/DDBJ whole genome shotgun (WGS) entry which is preliminary data.</text>
</comment>
<protein>
    <submittedName>
        <fullName evidence="1">Uncharacterized protein</fullName>
    </submittedName>
</protein>
<evidence type="ECO:0000313" key="2">
    <source>
        <dbReference type="Proteomes" id="UP000747542"/>
    </source>
</evidence>
<dbReference type="EMBL" id="JAHLQT010007765">
    <property type="protein sequence ID" value="KAG7174137.1"/>
    <property type="molecule type" value="Genomic_DNA"/>
</dbReference>